<dbReference type="OrthoDB" id="7585040at2"/>
<reference evidence="1 2" key="1">
    <citation type="submission" date="2014-11" db="EMBL/GenBank/DDBJ databases">
        <title>Whole genome shotgun sequence of Sphingomonas parapaucimobilis NBRC 15100.</title>
        <authorList>
            <person name="Katano-Makiyama Y."/>
            <person name="Hosoyama A."/>
            <person name="Hashimoto M."/>
            <person name="Hosoyama Y."/>
            <person name="Noguchi M."/>
            <person name="Numata M."/>
            <person name="Tsuchikane K."/>
            <person name="Hirakata S."/>
            <person name="Uohara A."/>
            <person name="Shimodaira J."/>
            <person name="Ohji S."/>
            <person name="Ichikawa N."/>
            <person name="Kimura A."/>
            <person name="Yamazoe A."/>
            <person name="Fujita N."/>
        </authorList>
    </citation>
    <scope>NUCLEOTIDE SEQUENCE [LARGE SCALE GENOMIC DNA]</scope>
    <source>
        <strain evidence="1 2">NBRC 15100</strain>
    </source>
</reference>
<accession>A0A0A1W685</accession>
<evidence type="ECO:0000313" key="1">
    <source>
        <dbReference type="EMBL" id="GAM00409.1"/>
    </source>
</evidence>
<protein>
    <recommendedName>
        <fullName evidence="3">Hemerythrin-like domain-containing protein</fullName>
    </recommendedName>
</protein>
<dbReference type="Proteomes" id="UP000032305">
    <property type="component" value="Unassembled WGS sequence"/>
</dbReference>
<organism evidence="1 2">
    <name type="scientific">Sphingomonas parapaucimobilis NBRC 15100</name>
    <dbReference type="NCBI Taxonomy" id="1219049"/>
    <lineage>
        <taxon>Bacteria</taxon>
        <taxon>Pseudomonadati</taxon>
        <taxon>Pseudomonadota</taxon>
        <taxon>Alphaproteobacteria</taxon>
        <taxon>Sphingomonadales</taxon>
        <taxon>Sphingomonadaceae</taxon>
        <taxon>Sphingomonas</taxon>
    </lineage>
</organism>
<keyword evidence="2" id="KW-1185">Reference proteome</keyword>
<dbReference type="RefSeq" id="WP_042485269.1">
    <property type="nucleotide sequence ID" value="NZ_BBPI01000032.1"/>
</dbReference>
<evidence type="ECO:0008006" key="3">
    <source>
        <dbReference type="Google" id="ProtNLM"/>
    </source>
</evidence>
<name>A0A0A1W685_9SPHN</name>
<gene>
    <name evidence="1" type="ORF">SP5_032_00310</name>
</gene>
<comment type="caution">
    <text evidence="1">The sequence shown here is derived from an EMBL/GenBank/DDBJ whole genome shotgun (WGS) entry which is preliminary data.</text>
</comment>
<dbReference type="EMBL" id="BBPI01000032">
    <property type="protein sequence ID" value="GAM00409.1"/>
    <property type="molecule type" value="Genomic_DNA"/>
</dbReference>
<proteinExistence type="predicted"/>
<evidence type="ECO:0000313" key="2">
    <source>
        <dbReference type="Proteomes" id="UP000032305"/>
    </source>
</evidence>
<sequence length="157" mass="17633">MLTQLRDHHAALTRLLDDHRNLCDAAQIDYQALRHVRWQIAHASRKRLTFLVETAFPFAESHARLRAAAGLLTLRNETPAYGQILSSFIARWSMEAVAADPRGYARAADAYRRDADKRLFAEERHLRLLMADVEWQPGGLPPLAIDDGGPAALASPR</sequence>
<dbReference type="AlphaFoldDB" id="A0A0A1W685"/>